<organism evidence="2 3">
    <name type="scientific">Tenggerimyces flavus</name>
    <dbReference type="NCBI Taxonomy" id="1708749"/>
    <lineage>
        <taxon>Bacteria</taxon>
        <taxon>Bacillati</taxon>
        <taxon>Actinomycetota</taxon>
        <taxon>Actinomycetes</taxon>
        <taxon>Propionibacteriales</taxon>
        <taxon>Nocardioidaceae</taxon>
        <taxon>Tenggerimyces</taxon>
    </lineage>
</organism>
<reference evidence="3" key="1">
    <citation type="journal article" date="2019" name="Int. J. Syst. Evol. Microbiol.">
        <title>The Global Catalogue of Microorganisms (GCM) 10K type strain sequencing project: providing services to taxonomists for standard genome sequencing and annotation.</title>
        <authorList>
            <consortium name="The Broad Institute Genomics Platform"/>
            <consortium name="The Broad Institute Genome Sequencing Center for Infectious Disease"/>
            <person name="Wu L."/>
            <person name="Ma J."/>
        </authorList>
    </citation>
    <scope>NUCLEOTIDE SEQUENCE [LARGE SCALE GENOMIC DNA]</scope>
    <source>
        <strain evidence="3">CGMCC 4.7241</strain>
    </source>
</reference>
<name>A0ABV7YKM2_9ACTN</name>
<evidence type="ECO:0000256" key="1">
    <source>
        <dbReference type="SAM" id="Phobius"/>
    </source>
</evidence>
<dbReference type="Proteomes" id="UP001595699">
    <property type="component" value="Unassembled WGS sequence"/>
</dbReference>
<dbReference type="RefSeq" id="WP_205116680.1">
    <property type="nucleotide sequence ID" value="NZ_JAFBCM010000001.1"/>
</dbReference>
<feature type="transmembrane region" description="Helical" evidence="1">
    <location>
        <begin position="20"/>
        <end position="44"/>
    </location>
</feature>
<keyword evidence="1" id="KW-1133">Transmembrane helix</keyword>
<keyword evidence="3" id="KW-1185">Reference proteome</keyword>
<sequence>MSAPAADAVWSRRSDGRHVVVPLLGALLLGCFVALGVHAFLTYWDGVERVIGGLFTGLFLGLLLLFVVVLVRRLIGGGAGLPAVALDASGVWYVRGPQQTLVPWSEIAGVGIGYLHPPTAVAVAGSSLAIRKNFALEVFLRGTRPESLAPWSATEPAPRPDLPTDRVRYVLLASGDRHDLQAAVERHAPTLWLGEYERRWTALHFLNQ</sequence>
<protein>
    <submittedName>
        <fullName evidence="2">Uncharacterized protein</fullName>
    </submittedName>
</protein>
<keyword evidence="1" id="KW-0812">Transmembrane</keyword>
<evidence type="ECO:0000313" key="2">
    <source>
        <dbReference type="EMBL" id="MFC3765517.1"/>
    </source>
</evidence>
<gene>
    <name evidence="2" type="ORF">ACFOUW_32115</name>
</gene>
<dbReference type="EMBL" id="JBHRZH010000041">
    <property type="protein sequence ID" value="MFC3765517.1"/>
    <property type="molecule type" value="Genomic_DNA"/>
</dbReference>
<accession>A0ABV7YKM2</accession>
<keyword evidence="1" id="KW-0472">Membrane</keyword>
<feature type="transmembrane region" description="Helical" evidence="1">
    <location>
        <begin position="50"/>
        <end position="71"/>
    </location>
</feature>
<comment type="caution">
    <text evidence="2">The sequence shown here is derived from an EMBL/GenBank/DDBJ whole genome shotgun (WGS) entry which is preliminary data.</text>
</comment>
<proteinExistence type="predicted"/>
<evidence type="ECO:0000313" key="3">
    <source>
        <dbReference type="Proteomes" id="UP001595699"/>
    </source>
</evidence>